<dbReference type="InterPro" id="IPR022775">
    <property type="entry name" value="AP_mu_sigma_su"/>
</dbReference>
<keyword evidence="4" id="KW-0653">Protein transport</keyword>
<dbReference type="GO" id="GO:0015031">
    <property type="term" value="P:protein transport"/>
    <property type="evidence" value="ECO:0007669"/>
    <property type="project" value="UniProtKB-KW"/>
</dbReference>
<comment type="similarity">
    <text evidence="6">Belongs to the class V-like SAM-binding methyltransferase superfamily. SETD3 actin-histidine methyltransferase family.</text>
</comment>
<dbReference type="InterPro" id="IPR036464">
    <property type="entry name" value="Rubisco_LSMT_subst-bd_sf"/>
</dbReference>
<dbReference type="Gene3D" id="3.90.1420.10">
    <property type="entry name" value="Rubisco LSMT, substrate-binding domain"/>
    <property type="match status" value="1"/>
</dbReference>
<dbReference type="InterPro" id="IPR001214">
    <property type="entry name" value="SET_dom"/>
</dbReference>
<evidence type="ECO:0000256" key="4">
    <source>
        <dbReference type="ARBA" id="ARBA00022927"/>
    </source>
</evidence>
<sequence length="639" mass="73556">MDTSTIGVKLTSLWKDIMSVPPPSNASELWKEHIFIRNELASVSAIQNAWKRPDRSNYVTPFVKWADEAGVRHEGVKIKQTATGLSLNLSKSFTKETLIVDVPRKIVLSLDYVQQCPTLSAIFENDEMLKAMDNVALVMVVAHEVLKDESSQWAPYLNILPNNFTTPIFYSLEQLQALKPSPIFEEALHMHRSVARQFVYFYLRILGDSKHTSKTKKKNVAKKAAPFAQSPFTTLNFTFDFYRWCVSVVSTRINMVPSISRSKNGEAMLVPALIPFIDLANHDHSANESGSIYYDTVTDAIHLQIHRDLEPNTEVLIYYGVRTNLKFLLHNGFVPPLPNPDDAYDIKLGLPRSTDSNFKIHHLKKFGIHPVSPINNIYSFALNPRITTENFLLDSALWQFARVFIAKSEEDIGDPSLDGRAKRFLADRFRLLLAGYSRLAEKEGNISEDNEQSVMQLSVWRLKKSEKDILQHYFNMAYDTVMHYFILFNKERKVRLQRWFEHPATDEDKKSLMDRLMDEILSRNSGSCNFLEIDGLTVAYRRYATLYFCCGFDESDNELMHLDIIHKFVEILDSYFSGVCELDVVFNCEKVYFLLDEYLLAGEVQESSVSEVIKAVRAQDKKQEEENKNPMLQYIERNI</sequence>
<organism evidence="8 9">
    <name type="scientific">Ditylenchus destructor</name>
    <dbReference type="NCBI Taxonomy" id="166010"/>
    <lineage>
        <taxon>Eukaryota</taxon>
        <taxon>Metazoa</taxon>
        <taxon>Ecdysozoa</taxon>
        <taxon>Nematoda</taxon>
        <taxon>Chromadorea</taxon>
        <taxon>Rhabditida</taxon>
        <taxon>Tylenchina</taxon>
        <taxon>Tylenchomorpha</taxon>
        <taxon>Sphaerularioidea</taxon>
        <taxon>Anguinidae</taxon>
        <taxon>Anguininae</taxon>
        <taxon>Ditylenchus</taxon>
    </lineage>
</organism>
<keyword evidence="5" id="KW-0472">Membrane</keyword>
<gene>
    <name evidence="8" type="ORF">DdX_13070</name>
</gene>
<dbReference type="EMBL" id="JAKKPZ010000048">
    <property type="protein sequence ID" value="KAI1706410.1"/>
    <property type="molecule type" value="Genomic_DNA"/>
</dbReference>
<accession>A0AAD4MZL2</accession>
<keyword evidence="6" id="KW-0489">Methyltransferase</keyword>
<evidence type="ECO:0000256" key="5">
    <source>
        <dbReference type="ARBA" id="ARBA00023136"/>
    </source>
</evidence>
<comment type="similarity">
    <text evidence="2">Belongs to the adaptor complexes small subunit family.</text>
</comment>
<feature type="domain" description="SET" evidence="7">
    <location>
        <begin position="74"/>
        <end position="320"/>
    </location>
</feature>
<keyword evidence="9" id="KW-1185">Reference proteome</keyword>
<dbReference type="InterPro" id="IPR016635">
    <property type="entry name" value="AP_complex_ssu"/>
</dbReference>
<dbReference type="Gene3D" id="3.30.450.60">
    <property type="match status" value="1"/>
</dbReference>
<name>A0AAD4MZL2_9BILA</name>
<dbReference type="PANTHER" id="PTHR11753">
    <property type="entry name" value="ADAPTOR COMPLEXES SMALL SUBUNIT FAMILY"/>
    <property type="match status" value="1"/>
</dbReference>
<evidence type="ECO:0000256" key="2">
    <source>
        <dbReference type="ARBA" id="ARBA00006972"/>
    </source>
</evidence>
<keyword evidence="6" id="KW-0949">S-adenosyl-L-methionine</keyword>
<dbReference type="InterPro" id="IPR046341">
    <property type="entry name" value="SET_dom_sf"/>
</dbReference>
<evidence type="ECO:0000259" key="7">
    <source>
        <dbReference type="PROSITE" id="PS50280"/>
    </source>
</evidence>
<dbReference type="SUPFAM" id="SSF64356">
    <property type="entry name" value="SNARE-like"/>
    <property type="match status" value="1"/>
</dbReference>
<reference evidence="8" key="1">
    <citation type="submission" date="2022-01" db="EMBL/GenBank/DDBJ databases">
        <title>Genome Sequence Resource for Two Populations of Ditylenchus destructor, the Migratory Endoparasitic Phytonematode.</title>
        <authorList>
            <person name="Zhang H."/>
            <person name="Lin R."/>
            <person name="Xie B."/>
        </authorList>
    </citation>
    <scope>NUCLEOTIDE SEQUENCE</scope>
    <source>
        <strain evidence="8">BazhouSP</strain>
    </source>
</reference>
<evidence type="ECO:0000256" key="1">
    <source>
        <dbReference type="ARBA" id="ARBA00004308"/>
    </source>
</evidence>
<dbReference type="Pfam" id="PF01217">
    <property type="entry name" value="Clat_adaptor_s"/>
    <property type="match status" value="1"/>
</dbReference>
<evidence type="ECO:0000256" key="3">
    <source>
        <dbReference type="ARBA" id="ARBA00022448"/>
    </source>
</evidence>
<evidence type="ECO:0000256" key="6">
    <source>
        <dbReference type="PROSITE-ProRule" id="PRU00898"/>
    </source>
</evidence>
<dbReference type="Gene3D" id="3.90.1410.10">
    <property type="entry name" value="set domain protein methyltransferase, domain 1"/>
    <property type="match status" value="1"/>
</dbReference>
<comment type="subcellular location">
    <subcellularLocation>
        <location evidence="1">Endomembrane system</location>
    </subcellularLocation>
</comment>
<dbReference type="PROSITE" id="PS50280">
    <property type="entry name" value="SET"/>
    <property type="match status" value="1"/>
</dbReference>
<dbReference type="CDD" id="cd19176">
    <property type="entry name" value="SET_SETD3"/>
    <property type="match status" value="1"/>
</dbReference>
<dbReference type="GO" id="GO:0012505">
    <property type="term" value="C:endomembrane system"/>
    <property type="evidence" value="ECO:0007669"/>
    <property type="project" value="UniProtKB-SubCell"/>
</dbReference>
<keyword evidence="6" id="KW-0808">Transferase</keyword>
<dbReference type="GO" id="GO:0032259">
    <property type="term" value="P:methylation"/>
    <property type="evidence" value="ECO:0007669"/>
    <property type="project" value="UniProtKB-KW"/>
</dbReference>
<proteinExistence type="inferred from homology"/>
<dbReference type="InterPro" id="IPR044428">
    <property type="entry name" value="SETD3_SET"/>
</dbReference>
<dbReference type="EC" id="2.1.1.85" evidence="6"/>
<dbReference type="InterPro" id="IPR011012">
    <property type="entry name" value="Longin-like_dom_sf"/>
</dbReference>
<dbReference type="AlphaFoldDB" id="A0AAD4MZL2"/>
<evidence type="ECO:0000313" key="9">
    <source>
        <dbReference type="Proteomes" id="UP001201812"/>
    </source>
</evidence>
<dbReference type="GO" id="GO:0018064">
    <property type="term" value="F:protein-L-histidine N-tele-methyltransferase activity"/>
    <property type="evidence" value="ECO:0007669"/>
    <property type="project" value="UniProtKB-EC"/>
</dbReference>
<protein>
    <recommendedName>
        <fullName evidence="6">protein-histidine N-methyltransferase</fullName>
        <ecNumber evidence="6">2.1.1.85</ecNumber>
    </recommendedName>
</protein>
<keyword evidence="3" id="KW-0813">Transport</keyword>
<dbReference type="Proteomes" id="UP001201812">
    <property type="component" value="Unassembled WGS sequence"/>
</dbReference>
<dbReference type="PROSITE" id="PS51565">
    <property type="entry name" value="SAM_MT85_SETD3"/>
    <property type="match status" value="1"/>
</dbReference>
<comment type="catalytic activity">
    <reaction evidence="6">
        <text>L-histidyl-[protein] + S-adenosyl-L-methionine = N(tele)-methyl-L-histidyl-[protein] + S-adenosyl-L-homocysteine + H(+)</text>
        <dbReference type="Rhea" id="RHEA:19369"/>
        <dbReference type="Rhea" id="RHEA-COMP:9745"/>
        <dbReference type="Rhea" id="RHEA-COMP:11600"/>
        <dbReference type="ChEBI" id="CHEBI:15378"/>
        <dbReference type="ChEBI" id="CHEBI:16367"/>
        <dbReference type="ChEBI" id="CHEBI:29979"/>
        <dbReference type="ChEBI" id="CHEBI:57856"/>
        <dbReference type="ChEBI" id="CHEBI:59789"/>
        <dbReference type="EC" id="2.1.1.85"/>
    </reaction>
</comment>
<comment type="caution">
    <text evidence="8">The sequence shown here is derived from an EMBL/GenBank/DDBJ whole genome shotgun (WGS) entry which is preliminary data.</text>
</comment>
<dbReference type="SUPFAM" id="SSF82199">
    <property type="entry name" value="SET domain"/>
    <property type="match status" value="1"/>
</dbReference>
<dbReference type="InterPro" id="IPR025785">
    <property type="entry name" value="SETD3"/>
</dbReference>
<evidence type="ECO:0000313" key="8">
    <source>
        <dbReference type="EMBL" id="KAI1706410.1"/>
    </source>
</evidence>